<evidence type="ECO:0000313" key="4">
    <source>
        <dbReference type="EMBL" id="SMX30189.1"/>
    </source>
</evidence>
<proteinExistence type="predicted"/>
<dbReference type="InterPro" id="IPR000182">
    <property type="entry name" value="GNAT_dom"/>
</dbReference>
<dbReference type="AlphaFoldDB" id="A0A238JHQ3"/>
<gene>
    <name evidence="4" type="primary">yjaB</name>
    <name evidence="4" type="ORF">TRP8649_04331</name>
</gene>
<dbReference type="Proteomes" id="UP000225972">
    <property type="component" value="Unassembled WGS sequence"/>
</dbReference>
<dbReference type="SUPFAM" id="SSF55729">
    <property type="entry name" value="Acyl-CoA N-acyltransferases (Nat)"/>
    <property type="match status" value="1"/>
</dbReference>
<evidence type="ECO:0000313" key="5">
    <source>
        <dbReference type="Proteomes" id="UP000225972"/>
    </source>
</evidence>
<dbReference type="PROSITE" id="PS51186">
    <property type="entry name" value="GNAT"/>
    <property type="match status" value="1"/>
</dbReference>
<sequence length="116" mass="13172">MSPAFLEQECDNVRQIYLPQAQTLVAHEQNRLCGFIALLGHTVGGLFVDPDCQGKGLGQALVTAALQRQPVLELDVFEHNPLGRRFYERFGFVELSRRHDDYTGQPVIKLRYETRG</sequence>
<dbReference type="Gene3D" id="3.40.630.30">
    <property type="match status" value="1"/>
</dbReference>
<evidence type="ECO:0000256" key="2">
    <source>
        <dbReference type="ARBA" id="ARBA00023315"/>
    </source>
</evidence>
<feature type="domain" description="N-acetyltransferase" evidence="3">
    <location>
        <begin position="1"/>
        <end position="115"/>
    </location>
</feature>
<dbReference type="PANTHER" id="PTHR43800">
    <property type="entry name" value="PEPTIDYL-LYSINE N-ACETYLTRANSFERASE YJAB"/>
    <property type="match status" value="1"/>
</dbReference>
<dbReference type="CDD" id="cd04301">
    <property type="entry name" value="NAT_SF"/>
    <property type="match status" value="1"/>
</dbReference>
<dbReference type="RefSeq" id="WP_218012925.1">
    <property type="nucleotide sequence ID" value="NZ_FXXP01000003.1"/>
</dbReference>
<dbReference type="Pfam" id="PF13508">
    <property type="entry name" value="Acetyltransf_7"/>
    <property type="match status" value="1"/>
</dbReference>
<dbReference type="EC" id="2.3.1.-" evidence="4"/>
<reference evidence="5" key="1">
    <citation type="submission" date="2017-05" db="EMBL/GenBank/DDBJ databases">
        <authorList>
            <person name="Rodrigo-Torres L."/>
            <person name="Arahal R. D."/>
            <person name="Lucena T."/>
        </authorList>
    </citation>
    <scope>NUCLEOTIDE SEQUENCE [LARGE SCALE GENOMIC DNA]</scope>
    <source>
        <strain evidence="5">CECT 8649</strain>
    </source>
</reference>
<protein>
    <submittedName>
        <fullName evidence="4">Putative N-acetyltransferase YjaB</fullName>
        <ecNumber evidence="4">2.3.1.-</ecNumber>
    </submittedName>
</protein>
<dbReference type="PANTHER" id="PTHR43800:SF1">
    <property type="entry name" value="PEPTIDYL-LYSINE N-ACETYLTRANSFERASE YJAB"/>
    <property type="match status" value="1"/>
</dbReference>
<dbReference type="EMBL" id="FXXP01000003">
    <property type="protein sequence ID" value="SMX30189.1"/>
    <property type="molecule type" value="Genomic_DNA"/>
</dbReference>
<evidence type="ECO:0000259" key="3">
    <source>
        <dbReference type="PROSITE" id="PS51186"/>
    </source>
</evidence>
<keyword evidence="2 4" id="KW-0012">Acyltransferase</keyword>
<name>A0A238JHQ3_9RHOB</name>
<accession>A0A238JHQ3</accession>
<dbReference type="GO" id="GO:0016747">
    <property type="term" value="F:acyltransferase activity, transferring groups other than amino-acyl groups"/>
    <property type="evidence" value="ECO:0007669"/>
    <property type="project" value="InterPro"/>
</dbReference>
<keyword evidence="1 4" id="KW-0808">Transferase</keyword>
<evidence type="ECO:0000256" key="1">
    <source>
        <dbReference type="ARBA" id="ARBA00022679"/>
    </source>
</evidence>
<organism evidence="4 5">
    <name type="scientific">Pelagimonas phthalicica</name>
    <dbReference type="NCBI Taxonomy" id="1037362"/>
    <lineage>
        <taxon>Bacteria</taxon>
        <taxon>Pseudomonadati</taxon>
        <taxon>Pseudomonadota</taxon>
        <taxon>Alphaproteobacteria</taxon>
        <taxon>Rhodobacterales</taxon>
        <taxon>Roseobacteraceae</taxon>
        <taxon>Pelagimonas</taxon>
    </lineage>
</organism>
<keyword evidence="5" id="KW-1185">Reference proteome</keyword>
<dbReference type="InterPro" id="IPR016181">
    <property type="entry name" value="Acyl_CoA_acyltransferase"/>
</dbReference>